<keyword evidence="4 5" id="KW-0648">Protein biosynthesis</keyword>
<dbReference type="InterPro" id="IPR017334">
    <property type="entry name" value="eIF3_g"/>
</dbReference>
<organism evidence="9 10">
    <name type="scientific">Acanthamoeba castellanii (strain ATCC 30010 / Neff)</name>
    <dbReference type="NCBI Taxonomy" id="1257118"/>
    <lineage>
        <taxon>Eukaryota</taxon>
        <taxon>Amoebozoa</taxon>
        <taxon>Discosea</taxon>
        <taxon>Longamoebia</taxon>
        <taxon>Centramoebida</taxon>
        <taxon>Acanthamoebidae</taxon>
        <taxon>Acanthamoeba</taxon>
    </lineage>
</organism>
<proteinExistence type="inferred from homology"/>
<evidence type="ECO:0000256" key="3">
    <source>
        <dbReference type="ARBA" id="ARBA00022884"/>
    </source>
</evidence>
<keyword evidence="1 5" id="KW-0963">Cytoplasm</keyword>
<dbReference type="InterPro" id="IPR034240">
    <property type="entry name" value="eIF3G_RRM"/>
</dbReference>
<dbReference type="InterPro" id="IPR000504">
    <property type="entry name" value="RRM_dom"/>
</dbReference>
<dbReference type="GO" id="GO:0016282">
    <property type="term" value="C:eukaryotic 43S preinitiation complex"/>
    <property type="evidence" value="ECO:0007669"/>
    <property type="project" value="UniProtKB-UniRule"/>
</dbReference>
<evidence type="ECO:0000313" key="9">
    <source>
        <dbReference type="EMBL" id="ELR23587.1"/>
    </source>
</evidence>
<gene>
    <name evidence="9" type="ORF">ACA1_072090</name>
</gene>
<evidence type="ECO:0000256" key="6">
    <source>
        <dbReference type="PROSITE-ProRule" id="PRU00176"/>
    </source>
</evidence>
<dbReference type="GO" id="GO:0033290">
    <property type="term" value="C:eukaryotic 48S preinitiation complex"/>
    <property type="evidence" value="ECO:0007669"/>
    <property type="project" value="UniProtKB-UniRule"/>
</dbReference>
<dbReference type="SUPFAM" id="SSF54928">
    <property type="entry name" value="RNA-binding domain, RBD"/>
    <property type="match status" value="1"/>
</dbReference>
<keyword evidence="10" id="KW-1185">Reference proteome</keyword>
<sequence>MDKQDWGDIEEAETDMTGTKVFETQPDEHGVRLKTVIEYSTNSEGKTVKTTKNYKLYKKVTRINKRVQERKKLKKFGDCRPGEQGITLLSNDKINIETPGKKKKDKEEEALKASEMAEAGIKETWKTRAQRLGADSWDTITAKAATPGGSEAAADTPSNVYVPRSLRGGPGGAPGAQSRDDSTTVRVTNLSEDTREDDLRELCRRFGPIQRVFLAKDRHSGLSRGFAFVTFVYREDGAKAIEALNGFGYDHLVLAVEWAKPSGPGF</sequence>
<dbReference type="OrthoDB" id="1749473at2759"/>
<dbReference type="PIRSF" id="PIRSF037949">
    <property type="entry name" value="Transl_init_eIF-3_RNA-bind"/>
    <property type="match status" value="1"/>
</dbReference>
<reference evidence="9 10" key="1">
    <citation type="journal article" date="2013" name="Genome Biol.">
        <title>Genome of Acanthamoeba castellanii highlights extensive lateral gene transfer and early evolution of tyrosine kinase signaling.</title>
        <authorList>
            <person name="Clarke M."/>
            <person name="Lohan A.J."/>
            <person name="Liu B."/>
            <person name="Lagkouvardos I."/>
            <person name="Roy S."/>
            <person name="Zafar N."/>
            <person name="Bertelli C."/>
            <person name="Schilde C."/>
            <person name="Kianianmomeni A."/>
            <person name="Burglin T.R."/>
            <person name="Frech C."/>
            <person name="Turcotte B."/>
            <person name="Kopec K.O."/>
            <person name="Synnott J.M."/>
            <person name="Choo C."/>
            <person name="Paponov I."/>
            <person name="Finkler A."/>
            <person name="Soon Heng Tan C."/>
            <person name="Hutchins A.P."/>
            <person name="Weinmeier T."/>
            <person name="Rattei T."/>
            <person name="Chu J.S."/>
            <person name="Gimenez G."/>
            <person name="Irimia M."/>
            <person name="Rigden D.J."/>
            <person name="Fitzpatrick D.A."/>
            <person name="Lorenzo-Morales J."/>
            <person name="Bateman A."/>
            <person name="Chiu C.H."/>
            <person name="Tang P."/>
            <person name="Hegemann P."/>
            <person name="Fromm H."/>
            <person name="Raoult D."/>
            <person name="Greub G."/>
            <person name="Miranda-Saavedra D."/>
            <person name="Chen N."/>
            <person name="Nash P."/>
            <person name="Ginger M.L."/>
            <person name="Horn M."/>
            <person name="Schaap P."/>
            <person name="Caler L."/>
            <person name="Loftus B."/>
        </authorList>
    </citation>
    <scope>NUCLEOTIDE SEQUENCE [LARGE SCALE GENOMIC DNA]</scope>
    <source>
        <strain evidence="9 10">Neff</strain>
    </source>
</reference>
<dbReference type="GO" id="GO:0001732">
    <property type="term" value="P:formation of cytoplasmic translation initiation complex"/>
    <property type="evidence" value="ECO:0007669"/>
    <property type="project" value="UniProtKB-UniRule"/>
</dbReference>
<dbReference type="Gene3D" id="3.30.70.330">
    <property type="match status" value="1"/>
</dbReference>
<feature type="region of interest" description="Disordered" evidence="7">
    <location>
        <begin position="145"/>
        <end position="184"/>
    </location>
</feature>
<accession>L8HEF2</accession>
<dbReference type="OMA" id="ICQGDHF"/>
<dbReference type="STRING" id="1257118.L8HEF2"/>
<evidence type="ECO:0000259" key="8">
    <source>
        <dbReference type="PROSITE" id="PS50102"/>
    </source>
</evidence>
<dbReference type="RefSeq" id="XP_004353115.1">
    <property type="nucleotide sequence ID" value="XM_004353063.1"/>
</dbReference>
<feature type="domain" description="RRM" evidence="8">
    <location>
        <begin position="183"/>
        <end position="261"/>
    </location>
</feature>
<evidence type="ECO:0000256" key="4">
    <source>
        <dbReference type="ARBA" id="ARBA00022917"/>
    </source>
</evidence>
<name>L8HEF2_ACACF</name>
<evidence type="ECO:0000256" key="2">
    <source>
        <dbReference type="ARBA" id="ARBA00022540"/>
    </source>
</evidence>
<dbReference type="PROSITE" id="PS50102">
    <property type="entry name" value="RRM"/>
    <property type="match status" value="1"/>
</dbReference>
<comment type="similarity">
    <text evidence="5">Belongs to the eIF-3 subunit G family.</text>
</comment>
<dbReference type="GO" id="GO:0005852">
    <property type="term" value="C:eukaryotic translation initiation factor 3 complex"/>
    <property type="evidence" value="ECO:0007669"/>
    <property type="project" value="UniProtKB-UniRule"/>
</dbReference>
<evidence type="ECO:0000313" key="10">
    <source>
        <dbReference type="Proteomes" id="UP000011083"/>
    </source>
</evidence>
<dbReference type="KEGG" id="acan:ACA1_072090"/>
<dbReference type="CDD" id="cd12408">
    <property type="entry name" value="RRM_eIF3G_like"/>
    <property type="match status" value="1"/>
</dbReference>
<dbReference type="EMBL" id="KB007857">
    <property type="protein sequence ID" value="ELR23587.1"/>
    <property type="molecule type" value="Genomic_DNA"/>
</dbReference>
<dbReference type="VEuPathDB" id="AmoebaDB:ACA1_072090"/>
<dbReference type="GO" id="GO:0003743">
    <property type="term" value="F:translation initiation factor activity"/>
    <property type="evidence" value="ECO:0007669"/>
    <property type="project" value="UniProtKB-UniRule"/>
</dbReference>
<comment type="subunit">
    <text evidence="5">Component of the eukaryotic translation initiation factor 3 (eIF-3) complex.</text>
</comment>
<dbReference type="GO" id="GO:0003723">
    <property type="term" value="F:RNA binding"/>
    <property type="evidence" value="ECO:0007669"/>
    <property type="project" value="UniProtKB-UniRule"/>
</dbReference>
<dbReference type="Proteomes" id="UP000011083">
    <property type="component" value="Unassembled WGS sequence"/>
</dbReference>
<dbReference type="InterPro" id="IPR012677">
    <property type="entry name" value="Nucleotide-bd_a/b_plait_sf"/>
</dbReference>
<keyword evidence="3 6" id="KW-0694">RNA-binding</keyword>
<dbReference type="PANTHER" id="PTHR10352">
    <property type="entry name" value="EUKARYOTIC TRANSLATION INITIATION FACTOR 3 SUBUNIT G"/>
    <property type="match status" value="1"/>
</dbReference>
<evidence type="ECO:0000256" key="5">
    <source>
        <dbReference type="HAMAP-Rule" id="MF_03006"/>
    </source>
</evidence>
<feature type="region of interest" description="Disordered" evidence="7">
    <location>
        <begin position="1"/>
        <end position="21"/>
    </location>
</feature>
<keyword evidence="2 5" id="KW-0396">Initiation factor</keyword>
<comment type="function">
    <text evidence="5">RNA-binding component of the eukaryotic translation initiation factor 3 (eIF-3) complex, which is involved in protein synthesis of a specialized repertoire of mRNAs and, together with other initiation factors, stimulates binding of mRNA and methionyl-tRNAi to the 40S ribosome. The eIF-3 complex specifically targets and initiates translation of a subset of mRNAs involved in cell proliferation. This subunit can bind 18S rRNA.</text>
</comment>
<dbReference type="InterPro" id="IPR035979">
    <property type="entry name" value="RBD_domain_sf"/>
</dbReference>
<protein>
    <recommendedName>
        <fullName evidence="5">Eukaryotic translation initiation factor 3 subunit G</fullName>
        <shortName evidence="5">eIF3g</shortName>
    </recommendedName>
    <alternativeName>
        <fullName evidence="5">Eukaryotic translation initiation factor 3 RNA-binding subunit</fullName>
        <shortName evidence="5">eIF-3 RNA-binding subunit</shortName>
    </alternativeName>
    <alternativeName>
        <fullName evidence="5">Eukaryotic translation initiation factor 3 subunit 4</fullName>
    </alternativeName>
</protein>
<evidence type="ECO:0000256" key="1">
    <source>
        <dbReference type="ARBA" id="ARBA00022490"/>
    </source>
</evidence>
<dbReference type="AlphaFoldDB" id="L8HEF2"/>
<evidence type="ECO:0000256" key="7">
    <source>
        <dbReference type="SAM" id="MobiDB-lite"/>
    </source>
</evidence>
<comment type="subcellular location">
    <subcellularLocation>
        <location evidence="5">Cytoplasm</location>
    </subcellularLocation>
</comment>
<dbReference type="GeneID" id="14924568"/>
<dbReference type="SMART" id="SM00360">
    <property type="entry name" value="RRM"/>
    <property type="match status" value="1"/>
</dbReference>
<dbReference type="InterPro" id="IPR024675">
    <property type="entry name" value="eIF3g_N"/>
</dbReference>
<dbReference type="Pfam" id="PF12353">
    <property type="entry name" value="eIF3g"/>
    <property type="match status" value="1"/>
</dbReference>
<dbReference type="HAMAP" id="MF_03006">
    <property type="entry name" value="eIF3g"/>
    <property type="match status" value="1"/>
</dbReference>
<dbReference type="Pfam" id="PF00076">
    <property type="entry name" value="RRM_1"/>
    <property type="match status" value="1"/>
</dbReference>